<proteinExistence type="predicted"/>
<dbReference type="PROSITE" id="PS50234">
    <property type="entry name" value="VWFA"/>
    <property type="match status" value="1"/>
</dbReference>
<dbReference type="InterPro" id="IPR002035">
    <property type="entry name" value="VWF_A"/>
</dbReference>
<dbReference type="Pfam" id="PF13768">
    <property type="entry name" value="VWA_3"/>
    <property type="match status" value="1"/>
</dbReference>
<dbReference type="PANTHER" id="PTHR45737:SF6">
    <property type="entry name" value="VON WILLEBRAND FACTOR A DOMAIN-CONTAINING PROTEIN 5A"/>
    <property type="match status" value="1"/>
</dbReference>
<dbReference type="InterPro" id="IPR036465">
    <property type="entry name" value="vWFA_dom_sf"/>
</dbReference>
<keyword evidence="1" id="KW-0812">Transmembrane</keyword>
<evidence type="ECO:0000259" key="2">
    <source>
        <dbReference type="PROSITE" id="PS50234"/>
    </source>
</evidence>
<comment type="caution">
    <text evidence="4">The sequence shown here is derived from an EMBL/GenBank/DDBJ whole genome shotgun (WGS) entry which is preliminary data.</text>
</comment>
<gene>
    <name evidence="4" type="ORF">QDH73_00700</name>
</gene>
<dbReference type="InterPro" id="IPR013694">
    <property type="entry name" value="VIT"/>
</dbReference>
<name>A0ABT9G9U7_9GAMM</name>
<protein>
    <submittedName>
        <fullName evidence="4">Marine proteobacterial sortase target protein</fullName>
    </submittedName>
</protein>
<evidence type="ECO:0000259" key="3">
    <source>
        <dbReference type="PROSITE" id="PS51468"/>
    </source>
</evidence>
<dbReference type="Pfam" id="PF08487">
    <property type="entry name" value="VIT"/>
    <property type="match status" value="1"/>
</dbReference>
<dbReference type="Proteomes" id="UP001242314">
    <property type="component" value="Unassembled WGS sequence"/>
</dbReference>
<accession>A0ABT9G9U7</accession>
<dbReference type="SUPFAM" id="SSF53300">
    <property type="entry name" value="vWA-like"/>
    <property type="match status" value="1"/>
</dbReference>
<dbReference type="PANTHER" id="PTHR45737">
    <property type="entry name" value="VON WILLEBRAND FACTOR A DOMAIN-CONTAINING PROTEIN 5A"/>
    <property type="match status" value="1"/>
</dbReference>
<dbReference type="EMBL" id="JASGWX010000001">
    <property type="protein sequence ID" value="MDP4482563.1"/>
    <property type="molecule type" value="Genomic_DNA"/>
</dbReference>
<dbReference type="Gene3D" id="3.40.50.410">
    <property type="entry name" value="von Willebrand factor, type A domain"/>
    <property type="match status" value="1"/>
</dbReference>
<evidence type="ECO:0000313" key="4">
    <source>
        <dbReference type="EMBL" id="MDP4482563.1"/>
    </source>
</evidence>
<keyword evidence="5" id="KW-1185">Reference proteome</keyword>
<evidence type="ECO:0000256" key="1">
    <source>
        <dbReference type="SAM" id="Phobius"/>
    </source>
</evidence>
<feature type="domain" description="VWFA" evidence="2">
    <location>
        <begin position="322"/>
        <end position="492"/>
    </location>
</feature>
<dbReference type="SMART" id="SM00609">
    <property type="entry name" value="VIT"/>
    <property type="match status" value="1"/>
</dbReference>
<dbReference type="PROSITE" id="PS51468">
    <property type="entry name" value="VIT"/>
    <property type="match status" value="1"/>
</dbReference>
<evidence type="ECO:0000313" key="5">
    <source>
        <dbReference type="Proteomes" id="UP001242314"/>
    </source>
</evidence>
<feature type="domain" description="VIT" evidence="3">
    <location>
        <begin position="34"/>
        <end position="162"/>
    </location>
</feature>
<dbReference type="NCBIfam" id="TIGR03788">
    <property type="entry name" value="marine_srt_targ"/>
    <property type="match status" value="1"/>
</dbReference>
<dbReference type="RefSeq" id="WP_039484999.1">
    <property type="nucleotide sequence ID" value="NZ_JASGWX010000001.1"/>
</dbReference>
<sequence>MLSKPTKMLTKVSIFIFIAIVLLASFKSQAQSPKLELFDSNGAPAGPAIILKSDANMTLTGLINHVVVTQTYQNENPFAVNARYVFPLPDESAVHAMTMRIGERVIKGQIDKKVEAEKKYEEAKKAGNQAALVRQQRANMFITNVANIGPGEQVIIELEYQEIIDYSSGTFAIRFPTTITPRYHAISGEVEVSTQNQTHVNSLPTGWLSPVYSIQSSNQNDNVPSSQFSLNIDIDVGLELVDINSKFHNVDVQNTAFGQYKIALNETNTVNRDFVLEFKPLQKEQAQAAFFTQQFENGDRYGLAMLMPPGDHFTQTQRLPREMVFVVDTSGSMHGQSMEQAKKALFYALSLLDSDDSFNIIGFDNIVTPMSDKPLIASDFNLRRAERFIYSLEADGGTEIQGALNAVLDGSEFDGFVRQVVFLTDGSVSNEDALFKNIQNKLGDSRLFTVGIGSAPNSFFMRRAADVGKGSFTFIGSTSEVQPKMQQLFDKLAHPAITNLALSDESGNNLDFWPSPLPDLYFGEPIMVAIKLNNAKSVVLAGQTAQGPLSIKLSTQNSSSAQGIAKLWARQKIKSLLLYNEQSVVKGEVQELALTHQLLSPFTAFIAIEQTQIKEVAEQTAQATNAVPQGMAMRLPQTDGQSRLHILLGCILLLGFGALKINRSFKLSRARK</sequence>
<reference evidence="4 5" key="1">
    <citation type="submission" date="2023-04" db="EMBL/GenBank/DDBJ databases">
        <title>Novel Pseudoalteromonas species isolated from Pacific coral.</title>
        <authorList>
            <person name="Videau P."/>
            <person name="Shlafstein M.D."/>
            <person name="Oline D.K."/>
            <person name="Strangman W.K."/>
            <person name="Hahnke R.L."/>
            <person name="Saw J.H."/>
            <person name="Ushijima B."/>
        </authorList>
    </citation>
    <scope>NUCLEOTIDE SEQUENCE [LARGE SCALE GENOMIC DNA]</scope>
    <source>
        <strain evidence="4 5">LMG 14908</strain>
    </source>
</reference>
<dbReference type="InterPro" id="IPR022440">
    <property type="entry name" value="CHP03788"/>
</dbReference>
<keyword evidence="1" id="KW-1133">Transmembrane helix</keyword>
<feature type="transmembrane region" description="Helical" evidence="1">
    <location>
        <begin position="644"/>
        <end position="662"/>
    </location>
</feature>
<dbReference type="SMART" id="SM00327">
    <property type="entry name" value="VWA"/>
    <property type="match status" value="1"/>
</dbReference>
<organism evidence="4 5">
    <name type="scientific">Pseudoalteromonas distincta</name>
    <dbReference type="NCBI Taxonomy" id="77608"/>
    <lineage>
        <taxon>Bacteria</taxon>
        <taxon>Pseudomonadati</taxon>
        <taxon>Pseudomonadota</taxon>
        <taxon>Gammaproteobacteria</taxon>
        <taxon>Alteromonadales</taxon>
        <taxon>Pseudoalteromonadaceae</taxon>
        <taxon>Pseudoalteromonas</taxon>
    </lineage>
</organism>
<keyword evidence="1" id="KW-0472">Membrane</keyword>